<keyword evidence="10" id="KW-0156">Chromatin regulator</keyword>
<evidence type="ECO:0000256" key="11">
    <source>
        <dbReference type="ARBA" id="ARBA00023204"/>
    </source>
</evidence>
<dbReference type="OrthoDB" id="547311at2759"/>
<keyword evidence="12" id="KW-0539">Nucleus</keyword>
<evidence type="ECO:0000256" key="15">
    <source>
        <dbReference type="ARBA" id="ARBA00031038"/>
    </source>
</evidence>
<keyword evidence="6" id="KW-0132">Cell division</keyword>
<evidence type="ECO:0000256" key="8">
    <source>
        <dbReference type="ARBA" id="ARBA00022776"/>
    </source>
</evidence>
<reference evidence="16" key="1">
    <citation type="submission" date="2020-12" db="EMBL/GenBank/DDBJ databases">
        <title>Metabolic potential, ecology and presence of endohyphal bacteria is reflected in genomic diversity of Mucoromycotina.</title>
        <authorList>
            <person name="Muszewska A."/>
            <person name="Okrasinska A."/>
            <person name="Steczkiewicz K."/>
            <person name="Drgas O."/>
            <person name="Orlowska M."/>
            <person name="Perlinska-Lenart U."/>
            <person name="Aleksandrzak-Piekarczyk T."/>
            <person name="Szatraj K."/>
            <person name="Zielenkiewicz U."/>
            <person name="Pilsyk S."/>
            <person name="Malc E."/>
            <person name="Mieczkowski P."/>
            <person name="Kruszewska J.S."/>
            <person name="Biernat P."/>
            <person name="Pawlowska J."/>
        </authorList>
    </citation>
    <scope>NUCLEOTIDE SEQUENCE</scope>
    <source>
        <strain evidence="16">CBS 226.32</strain>
    </source>
</reference>
<keyword evidence="5" id="KW-0963">Cytoplasm</keyword>
<dbReference type="PANTHER" id="PTHR15660">
    <property type="entry name" value="BRISC AND BRCA1-A COMPLEX MEMBER 1"/>
    <property type="match status" value="1"/>
</dbReference>
<keyword evidence="17" id="KW-1185">Reference proteome</keyword>
<evidence type="ECO:0000313" key="17">
    <source>
        <dbReference type="Proteomes" id="UP000650833"/>
    </source>
</evidence>
<keyword evidence="9" id="KW-0833">Ubl conjugation pathway</keyword>
<evidence type="ECO:0000256" key="4">
    <source>
        <dbReference type="ARBA" id="ARBA00019437"/>
    </source>
</evidence>
<keyword evidence="11" id="KW-0234">DNA repair</keyword>
<dbReference type="Gene3D" id="3.40.50.410">
    <property type="entry name" value="von Willebrand factor, type A domain"/>
    <property type="match status" value="1"/>
</dbReference>
<accession>A0A8H7UVJ4</accession>
<evidence type="ECO:0000256" key="14">
    <source>
        <dbReference type="ARBA" id="ARBA00030984"/>
    </source>
</evidence>
<evidence type="ECO:0000256" key="12">
    <source>
        <dbReference type="ARBA" id="ARBA00023242"/>
    </source>
</evidence>
<dbReference type="EMBL" id="JAEPRC010000638">
    <property type="protein sequence ID" value="KAG2193643.1"/>
    <property type="molecule type" value="Genomic_DNA"/>
</dbReference>
<evidence type="ECO:0000256" key="9">
    <source>
        <dbReference type="ARBA" id="ARBA00022786"/>
    </source>
</evidence>
<organism evidence="16 17">
    <name type="scientific">Mucor plumbeus</name>
    <dbReference type="NCBI Taxonomy" id="97098"/>
    <lineage>
        <taxon>Eukaryota</taxon>
        <taxon>Fungi</taxon>
        <taxon>Fungi incertae sedis</taxon>
        <taxon>Mucoromycota</taxon>
        <taxon>Mucoromycotina</taxon>
        <taxon>Mucoromycetes</taxon>
        <taxon>Mucorales</taxon>
        <taxon>Mucorineae</taxon>
        <taxon>Mucoraceae</taxon>
        <taxon>Mucor</taxon>
    </lineage>
</organism>
<comment type="similarity">
    <text evidence="3">Belongs to the BABAM1 family.</text>
</comment>
<dbReference type="Proteomes" id="UP000650833">
    <property type="component" value="Unassembled WGS sequence"/>
</dbReference>
<dbReference type="GO" id="GO:0007095">
    <property type="term" value="P:mitotic G2 DNA damage checkpoint signaling"/>
    <property type="evidence" value="ECO:0007669"/>
    <property type="project" value="TreeGrafter"/>
</dbReference>
<gene>
    <name evidence="16" type="ORF">INT46_010831</name>
</gene>
<keyword evidence="13" id="KW-0131">Cell cycle</keyword>
<comment type="caution">
    <text evidence="16">The sequence shown here is derived from an EMBL/GenBank/DDBJ whole genome shotgun (WGS) entry which is preliminary data.</text>
</comment>
<evidence type="ECO:0000313" key="16">
    <source>
        <dbReference type="EMBL" id="KAG2193643.1"/>
    </source>
</evidence>
<dbReference type="GO" id="GO:0016604">
    <property type="term" value="C:nuclear body"/>
    <property type="evidence" value="ECO:0007669"/>
    <property type="project" value="TreeGrafter"/>
</dbReference>
<evidence type="ECO:0000256" key="2">
    <source>
        <dbReference type="ARBA" id="ARBA00004496"/>
    </source>
</evidence>
<dbReference type="GO" id="GO:0070552">
    <property type="term" value="C:BRISC complex"/>
    <property type="evidence" value="ECO:0007669"/>
    <property type="project" value="InterPro"/>
</dbReference>
<dbReference type="InterPro" id="IPR036465">
    <property type="entry name" value="vWFA_dom_sf"/>
</dbReference>
<name>A0A8H7UVJ4_9FUNG</name>
<keyword evidence="8" id="KW-0498">Mitosis</keyword>
<dbReference type="GO" id="GO:0006302">
    <property type="term" value="P:double-strand break repair"/>
    <property type="evidence" value="ECO:0007669"/>
    <property type="project" value="TreeGrafter"/>
</dbReference>
<dbReference type="SUPFAM" id="SSF53300">
    <property type="entry name" value="vWA-like"/>
    <property type="match status" value="1"/>
</dbReference>
<dbReference type="PANTHER" id="PTHR15660:SF1">
    <property type="entry name" value="BRISC AND BRCA1-A COMPLEX MEMBER 1"/>
    <property type="match status" value="1"/>
</dbReference>
<evidence type="ECO:0000256" key="1">
    <source>
        <dbReference type="ARBA" id="ARBA00004123"/>
    </source>
</evidence>
<evidence type="ECO:0000256" key="6">
    <source>
        <dbReference type="ARBA" id="ARBA00022618"/>
    </source>
</evidence>
<dbReference type="GO" id="GO:0045739">
    <property type="term" value="P:positive regulation of DNA repair"/>
    <property type="evidence" value="ECO:0007669"/>
    <property type="project" value="InterPro"/>
</dbReference>
<sequence length="250" mass="28893">MNNIIEITDDFEIEDEPLKSTSKFQSRKIVFCIDISDEMYMTMKATANGGIKDPHLYNSPRLEIVQRYLKRYVATNQLIGNDEDEYAIILLTDVAIWSLDFTSNRTIFNTKIDAISLDSLRNYNDFDTQSLADTLKAHLNVQNSNFYYHTILIYSRSTVIPAAFRDNAFQNLRKRTNFMLDVLFLHNGLAASKLMQSVYDFWSELDDDNRPGWYYESNLFSGKEKVAIALSQLIGHPACRGHQDRINNTL</sequence>
<dbReference type="GO" id="GO:0006325">
    <property type="term" value="P:chromatin organization"/>
    <property type="evidence" value="ECO:0007669"/>
    <property type="project" value="UniProtKB-KW"/>
</dbReference>
<protein>
    <recommendedName>
        <fullName evidence="4">BRISC and BRCA1-A complex member 1</fullName>
    </recommendedName>
    <alternativeName>
        <fullName evidence="14">Mediator of RAP80 interactions and targeting subunit of 40 kDa</fullName>
    </alternativeName>
    <alternativeName>
        <fullName evidence="15">New component of the BRCA1-A complex</fullName>
    </alternativeName>
</protein>
<evidence type="ECO:0000256" key="3">
    <source>
        <dbReference type="ARBA" id="ARBA00010809"/>
    </source>
</evidence>
<dbReference type="CDD" id="cd21502">
    <property type="entry name" value="vWA_BABAM1"/>
    <property type="match status" value="1"/>
</dbReference>
<dbReference type="InterPro" id="IPR026126">
    <property type="entry name" value="BABAM1"/>
</dbReference>
<dbReference type="GO" id="GO:0051301">
    <property type="term" value="P:cell division"/>
    <property type="evidence" value="ECO:0007669"/>
    <property type="project" value="UniProtKB-KW"/>
</dbReference>
<evidence type="ECO:0000256" key="5">
    <source>
        <dbReference type="ARBA" id="ARBA00022490"/>
    </source>
</evidence>
<keyword evidence="7" id="KW-0227">DNA damage</keyword>
<evidence type="ECO:0000256" key="10">
    <source>
        <dbReference type="ARBA" id="ARBA00022853"/>
    </source>
</evidence>
<dbReference type="AlphaFoldDB" id="A0A8H7UVJ4"/>
<evidence type="ECO:0000256" key="7">
    <source>
        <dbReference type="ARBA" id="ARBA00022763"/>
    </source>
</evidence>
<comment type="subcellular location">
    <subcellularLocation>
        <location evidence="2">Cytoplasm</location>
    </subcellularLocation>
    <subcellularLocation>
        <location evidence="1">Nucleus</location>
    </subcellularLocation>
</comment>
<evidence type="ECO:0000256" key="13">
    <source>
        <dbReference type="ARBA" id="ARBA00023306"/>
    </source>
</evidence>
<dbReference type="GO" id="GO:0005737">
    <property type="term" value="C:cytoplasm"/>
    <property type="evidence" value="ECO:0007669"/>
    <property type="project" value="UniProtKB-SubCell"/>
</dbReference>
<proteinExistence type="inferred from homology"/>